<dbReference type="AlphaFoldDB" id="A0A839QHH4"/>
<evidence type="ECO:0000259" key="1">
    <source>
        <dbReference type="Pfam" id="PF00775"/>
    </source>
</evidence>
<proteinExistence type="predicted"/>
<dbReference type="InterPro" id="IPR000627">
    <property type="entry name" value="Intradiol_dOase_C"/>
</dbReference>
<gene>
    <name evidence="2" type="ORF">E9229_001820</name>
</gene>
<dbReference type="PANTHER" id="PTHR34315">
    <property type="match status" value="1"/>
</dbReference>
<reference evidence="2 3" key="1">
    <citation type="submission" date="2020-08" db="EMBL/GenBank/DDBJ databases">
        <title>Sequencing the genomes of 1000 actinobacteria strains.</title>
        <authorList>
            <person name="Klenk H.-P."/>
        </authorList>
    </citation>
    <scope>NUCLEOTIDE SEQUENCE [LARGE SCALE GENOMIC DNA]</scope>
    <source>
        <strain evidence="2 3">DSM 22826</strain>
    </source>
</reference>
<dbReference type="GO" id="GO:0008199">
    <property type="term" value="F:ferric iron binding"/>
    <property type="evidence" value="ECO:0007669"/>
    <property type="project" value="InterPro"/>
</dbReference>
<dbReference type="Gene3D" id="2.60.130.10">
    <property type="entry name" value="Aromatic compound dioxygenase"/>
    <property type="match status" value="1"/>
</dbReference>
<sequence length="146" mass="15541">MLEQSGIVRSDIRSSFGKSTGTVEGVPLTLKLRINDLANDGAPFAGVPVYVWQCDRAGDYSMYSTAAADQNYLRGVQIADANGKVSFSSIFPACYPGRWPHIHFEIYPDQASLCEHARAIGTSPLSLLAIDTVFGGGAPGGSSRTL</sequence>
<organism evidence="2 3">
    <name type="scientific">Paeniglutamicibacter cryotolerans</name>
    <dbReference type="NCBI Taxonomy" id="670079"/>
    <lineage>
        <taxon>Bacteria</taxon>
        <taxon>Bacillati</taxon>
        <taxon>Actinomycetota</taxon>
        <taxon>Actinomycetes</taxon>
        <taxon>Micrococcales</taxon>
        <taxon>Micrococcaceae</taxon>
        <taxon>Paeniglutamicibacter</taxon>
    </lineage>
</organism>
<dbReference type="GO" id="GO:0016702">
    <property type="term" value="F:oxidoreductase activity, acting on single donors with incorporation of molecular oxygen, incorporation of two atoms of oxygen"/>
    <property type="evidence" value="ECO:0007669"/>
    <property type="project" value="InterPro"/>
</dbReference>
<dbReference type="RefSeq" id="WP_312855648.1">
    <property type="nucleotide sequence ID" value="NZ_BAABGK010000029.1"/>
</dbReference>
<dbReference type="EMBL" id="JACHVS010000001">
    <property type="protein sequence ID" value="MBB2995629.1"/>
    <property type="molecule type" value="Genomic_DNA"/>
</dbReference>
<dbReference type="Proteomes" id="UP000523000">
    <property type="component" value="Unassembled WGS sequence"/>
</dbReference>
<keyword evidence="2" id="KW-0223">Dioxygenase</keyword>
<keyword evidence="2" id="KW-0560">Oxidoreductase</keyword>
<name>A0A839QHH4_9MICC</name>
<protein>
    <submittedName>
        <fullName evidence="2">Protocatechuate 3,4-dioxygenase beta subunit</fullName>
    </submittedName>
</protein>
<evidence type="ECO:0000313" key="3">
    <source>
        <dbReference type="Proteomes" id="UP000523000"/>
    </source>
</evidence>
<feature type="domain" description="Intradiol ring-cleavage dioxygenases" evidence="1">
    <location>
        <begin position="20"/>
        <end position="98"/>
    </location>
</feature>
<evidence type="ECO:0000313" key="2">
    <source>
        <dbReference type="EMBL" id="MBB2995629.1"/>
    </source>
</evidence>
<accession>A0A839QHH4</accession>
<dbReference type="InterPro" id="IPR015889">
    <property type="entry name" value="Intradiol_dOase_core"/>
</dbReference>
<comment type="caution">
    <text evidence="2">The sequence shown here is derived from an EMBL/GenBank/DDBJ whole genome shotgun (WGS) entry which is preliminary data.</text>
</comment>
<dbReference type="PANTHER" id="PTHR34315:SF1">
    <property type="entry name" value="INTRADIOL RING-CLEAVAGE DIOXYGENASES DOMAIN-CONTAINING PROTEIN-RELATED"/>
    <property type="match status" value="1"/>
</dbReference>
<keyword evidence="3" id="KW-1185">Reference proteome</keyword>
<dbReference type="SUPFAM" id="SSF49482">
    <property type="entry name" value="Aromatic compound dioxygenase"/>
    <property type="match status" value="1"/>
</dbReference>
<dbReference type="Pfam" id="PF00775">
    <property type="entry name" value="Dioxygenase_C"/>
    <property type="match status" value="1"/>
</dbReference>